<dbReference type="InterPro" id="IPR009543">
    <property type="entry name" value="VPS13_VAB"/>
</dbReference>
<dbReference type="Proteomes" id="UP000187429">
    <property type="component" value="Unassembled WGS sequence"/>
</dbReference>
<feature type="compositionally biased region" description="Polar residues" evidence="4">
    <location>
        <begin position="1242"/>
        <end position="1253"/>
    </location>
</feature>
<feature type="domain" description="VPS13-like middle region" evidence="6">
    <location>
        <begin position="1269"/>
        <end position="2177"/>
    </location>
</feature>
<evidence type="ECO:0000313" key="10">
    <source>
        <dbReference type="Proteomes" id="UP000187429"/>
    </source>
</evidence>
<keyword evidence="3" id="KW-0445">Lipid transport</keyword>
<evidence type="ECO:0000256" key="3">
    <source>
        <dbReference type="ARBA" id="ARBA00023055"/>
    </source>
</evidence>
<feature type="compositionally biased region" description="Low complexity" evidence="4">
    <location>
        <begin position="2260"/>
        <end position="2279"/>
    </location>
</feature>
<dbReference type="GO" id="GO:0006869">
    <property type="term" value="P:lipid transport"/>
    <property type="evidence" value="ECO:0007669"/>
    <property type="project" value="UniProtKB-KW"/>
</dbReference>
<name>A0A1R1YSS5_9FUNG</name>
<dbReference type="OrthoDB" id="428159at2759"/>
<feature type="domain" description="Chorein N-terminal" evidence="5">
    <location>
        <begin position="1"/>
        <end position="327"/>
    </location>
</feature>
<evidence type="ECO:0000256" key="2">
    <source>
        <dbReference type="ARBA" id="ARBA00022448"/>
    </source>
</evidence>
<dbReference type="GO" id="GO:0045053">
    <property type="term" value="P:protein retention in Golgi apparatus"/>
    <property type="evidence" value="ECO:0007669"/>
    <property type="project" value="TreeGrafter"/>
</dbReference>
<gene>
    <name evidence="9" type="ORF">AYI69_g551</name>
</gene>
<dbReference type="InterPro" id="IPR026847">
    <property type="entry name" value="VPS13"/>
</dbReference>
<sequence>MLEGVIAKVLNGFLGGYVDNLETNQLNIGIWKGDVTLRNLSLRKDALDSLNLPLDIIRGNIGTLSLTIPWSNLKGKPVIVSIEDVTMITVEQIQEGIQRELAQKMKQLEELDYQLNSFVGDNNDKTDNSYYGQLVNKIIDNLQITIKNIHLKYEDTDSNLDRPFSIGAVLSSLSIVSTDENWTPMFVQNSSSITYKKLDLENFFFYLDNSLPSSSFSINQIEGRDFQPVLHKTILNPVAGSGKLMINKSAENGKGKTDLSLEFDQFSISLDELQYHDFLLLITNLDIIQRKKKYVKFLPNPLVKVSENPRAWLSFALNSVLSESAENGKGKTDLSLEFDQFSISLDELQYHDFLLLITNLDIIQRKKKYVKFLPNPLVKVSENPRAWLSFALNSVLSEVRESRIKWSWENIKKKCQMRRDYVELYTISKTTNIMSPEEKEDLAKLEHDLTFEELKLFRSIALPEIKKYKLKEIKANKKMAIEAESKKNNGSWLGGWVNWAAGVDPNSSSFNNAIITDTDISDLYEALDLELDEDMDVGLIKDGTKISATMTLGKCFLELKKYSSSELDTLMSIIGSNVKADLFQLLNNTNLNLSIQDFFVNDGTVENSAFPKMVKIRESSKTETDSSLPFLNISFEQNPLDNHADTVVLIKAQPLDIVFNPFAILEVQRFFKPPSSSVNSIKYLVEAASRSFSGLQNQTRSGLQYAFETHKRLDLQVDFQAPLVIVPMDICDINCGVCVLDLGHLTVLSEMVSAEALKSVDMNSGKILSPEQMIDFENLLYDWLNVKLEKLQLIVGPDLKSCLGDILTQKTIKNQHVVDRIELDFKLGLCILGERPIHLPQIIINGHLPSLQVFFSEYKYKRIMETVDILLKAISTDDPYLMEIVDGIKTNMQLSTEALQDFGIERPKDDTDNKYNDPDPMIDDTFLNSKPLLTSMNKLYKPSTPDFGTSGVIGTSMLSSFNKNLNKNPSLNITNTKNKTTNISSSISSDNSSSISSDSSSSDDSDSDQFFDTIEGSKDIVTSIKSHKSLSTDIVPIEPKKPKEINYEQENIKIRFAVDKLMVEIYEHQQGLESDDLLLCNVEVSKFVIDILNRELDMNVGIIIHEIKIEDHITVLQNSVNSKDLSQNYILYSDSVNYLGQKRESYDKNLVTVSYKRLQAGHPLFLSEIKPSGQTVDITISSIHFTIIRKSILKLYNFILNTFNSGANNPTPSPHNSNQLNSREQNINGVSEAKNSEKHEAGNNTDLHAFENPSNADSVITDEEILSFLETISVNISLDGVDMDLCDDFGNSISLAALTQGTLSVKVSKEIDLEAKIGGFSLIDNSNLPPLSFENPDSSSFSLENRKIMYITGEELLGLEYRTYDRNSSQYPGHDAFLNLNVGEMYFVFVQKTIKKLMDFGAKFAAMHELFENARQNVAESATQLTETVVQGNYKTKINIFMSAPVLSFLNSGQMPKVLSGDKFIDTDMVIAKLGQLSITNSFENVMESNKLSAETNLFNISLNNISILSRFYYLSSQTKQFIEQKLNILEDVNFMSEIRIVIGDRNGQGIIPDTKINTSINKLSVKLTNQQFKFLIDMIQIVSDTFSSTDIPSTEELSFDPNLFISDSILNSPQIHSLKNQKFNLENSPLKVNNIKSANASKSNNFENSPKLAQPSKTLIKPPVLDFSLSLPTIMLELYDSDISVPLNLAKSTFAKLDLSGIDLKYRLKASGSSIAEMCLGKVRAFDTRLSSKSCFKQFVGPRDDVSFNGIDISKLKNNSLPESSSVSVSESSDILDFPQLVIHIDMSPDDPSVVRATLDNPRIIVALDHGFQLLNFFQAPFFNSSNSNIETHPLTTNPGPTKEPNLQPVNDPALVLKANIVSPEIILLADPKSISSEALIISVRELCFSMDTNYGATIDDLRMVLCRMDQIQKTSRIIMDPLSIVGQVNVNRIRPDLNSGISSSEIINATFEVGELILKVGLHDIDLIHNVVNEFNALMAKAELAQTSSSTSSNALQVDPKTKSSNTDKNAHRNNNDSLDCAYNQSTQTASVNKSSFSNNNIMSQLISEKAIMTVNGIRVIIIHDRFDMSLLDISLSKFTVVASDWSSQLDVSTGMKLNVSTFDFHNSHWEPVIETWPFIVNIRKEIPDLERVLSDECSDVRPTQITTVSIGSKSRIEINANHLGIEVLADLFMNSKNDISLDSIKSSLVNISNDIELSQNISKALSDANGKQPNLSEPGTSTKDIGDISDSPNNIKLTAGLNFDFKNSDASNNPAASQINLNQQSNSSPANLAPSAGFEANKTNAPPFDNSSSPRNCSERIFSRGEKHPYLITNLTGLNCHIWVDLPEGATLRKKDDLVPVLLLNGSSTPWSFENWRSQKNSLETYSNQLGVQFSNGMWEWVRRISVDHEGVTNFKLSPDVDGITYLLAVEVLLDTNQFLKIVTLRSTLVVENKTMLPIELCMCNYRGEELSEIMVVKPDQKLPLPLLLSHQNAFKIRPESAFGYGWSKRNVYWRDFLGTNPQRIATCLPLQSSNRLLTNFNFHFTANFDKKSTSLFKHPLMSLIISSPLEIENLLPYNIQFRIFDKSDNCDWSNVLSSGEISSVHSVRPENLVLLSMNIPEAKYIKSDGAVINSHDTDEYPLDSEIVMYDQSGLRLTLKITRSQITYTNGACFRISIISPYILINRTNSSLFFKSKSFLRVSSDISGQQSVEEQNEIFKQIKASEIRRNEELRSKTISKFLSKRIIASSTDNESLHSTEHLDLSSIDSDDDGEDDSYIRIGNNIRPLMFSYGGFDVRNRVIIQSGLSEWSKPISLDNVGHTGEVVLLSKSKPTSNDTGMFLGSQSNHTAQNTESTGNSYVHLGIQITPGAGKFGNSIFVLLSPRYIVKNSSGLPLLVREVGVSNSLPLDPGKRIPLQYLSKEFNTQLTVSIDVESVYSMLESIGETIRNKQITAVSGGRAWSSPFLINQVGKIYIRLPKPQALASYEALLHDETENGSSINDIGQLISVPIELTTVLFSIEIIIEDSVLFVNIKRETGEWPFRIDNFTGLEISFLQDLPELNDNFTSSGHQNYNNGQLLYNNSNSMTRKSSTPFLGITRSSPSSTKKLPDYGIDNTNSLRWYTVVGYHSMPYAWDYPAIDPKFIILKVCGSYRKVSLFEIGIRPPLMVSASFDGSDGRINKPFYLYIEIAAQGNQQVLRITSNLQSSNTPINGTPNISRPISIKSVTPVIINGTRGSSESNGSSVFEPSDPVALSLNNNSPNPLKTKSTSQSIYEDISENDIVSFNFSLKLEAGIGISLISKEVVEIMYASFSGVELKVQISQKSQAVSLDIKWIQIDNQLYGALYPIVLYPTVLSGNNSNASRTQSSFSNNQSMMSSDHIQYDSKPVFQAAVVWVNDSFSAKYSNNYNLNTSENSTAIQHIKFASVLLQELSIELDEDFLLALVDFSTFDFSAYEDKGALNSKAFPTSNELARTYTSNSYRDNRSKPNQSKNKIALPNTIFDPKIFEDSKSAEKNINEIFLEISKTFKFAGLLPDTYSRTDESTGFYFDLLMLQPMKLNISFLRTGNTTKYTNAASTSKSGAGEYYMNPIEYAVNVFTMAVGNVNEVPIYLNALILENMRVSMEGLSDRLNQFYIHEFMSQLLKFVGSADVLGNPVGLFNNISSGVVDIFYEPYQGIMMSDRPQDIGIGLAKGTASFFKKTVYGFSDSFSRFTDSVGKGLSAATMDSEYQNKRRLDRFRNRPRHALLGVATGAESFAKSLTSGLAGVVLQPLEGAEKDGVGGFFKGIGKGLVGVVTKPVIGIFDMASNVTEGIRNTTAVFGLNELDRVRLPRFINKQQIIEPYSNKNALGFSWMREIGEGKFAYDDYLAHLELANSDLVTLLSYQHILMFKRNKTSKTVIGTKSNMTSEASLSKATIEWEVEIRKLQLVVMEVSGISCKLQDDPNMANEDNSSFGKKNLSRTSLQNYPNSSNNQQINQTTPRQSSSSSSRHNSISNSSGIFIPIADEVDKRWFFGKIKEAVKALGYNI</sequence>
<feature type="domain" description="Vacuolar protein sorting-associated protein 13 VPS13 adaptor binding" evidence="7">
    <location>
        <begin position="2359"/>
        <end position="3122"/>
    </location>
</feature>
<dbReference type="PANTHER" id="PTHR16166:SF93">
    <property type="entry name" value="INTERMEMBRANE LIPID TRANSFER PROTEIN VPS13"/>
    <property type="match status" value="1"/>
</dbReference>
<dbReference type="InterPro" id="IPR056747">
    <property type="entry name" value="VPS13-like_M"/>
</dbReference>
<feature type="domain" description="Chorein N-terminal" evidence="5">
    <location>
        <begin position="331"/>
        <end position="1244"/>
    </location>
</feature>
<evidence type="ECO:0000259" key="8">
    <source>
        <dbReference type="Pfam" id="PF25037"/>
    </source>
</evidence>
<feature type="region of interest" description="Disordered" evidence="4">
    <location>
        <begin position="1234"/>
        <end position="1253"/>
    </location>
</feature>
<feature type="region of interest" description="Disordered" evidence="4">
    <location>
        <begin position="3926"/>
        <end position="3979"/>
    </location>
</feature>
<proteinExistence type="inferred from homology"/>
<feature type="compositionally biased region" description="Low complexity" evidence="4">
    <location>
        <begin position="982"/>
        <end position="1000"/>
    </location>
</feature>
<evidence type="ECO:0000259" key="6">
    <source>
        <dbReference type="Pfam" id="PF25033"/>
    </source>
</evidence>
<feature type="compositionally biased region" description="Polar residues" evidence="4">
    <location>
        <begin position="2210"/>
        <end position="2226"/>
    </location>
</feature>
<protein>
    <submittedName>
        <fullName evidence="9">Vacuolar protein sorting-associated protein 13</fullName>
    </submittedName>
</protein>
<feature type="domain" description="Intermembrane lipid transfer protein VPS13-like C-terminal" evidence="8">
    <location>
        <begin position="3813"/>
        <end position="3933"/>
    </location>
</feature>
<comment type="similarity">
    <text evidence="1">Belongs to the VPS13 family.</text>
</comment>
<dbReference type="InterPro" id="IPR026854">
    <property type="entry name" value="VPS13_N"/>
</dbReference>
<feature type="compositionally biased region" description="Low complexity" evidence="4">
    <location>
        <begin position="3948"/>
        <end position="3979"/>
    </location>
</feature>
<keyword evidence="2" id="KW-0813">Transport</keyword>
<keyword evidence="10" id="KW-1185">Reference proteome</keyword>
<dbReference type="Pfam" id="PF25037">
    <property type="entry name" value="VPS13_C"/>
    <property type="match status" value="1"/>
</dbReference>
<feature type="compositionally biased region" description="Polar residues" evidence="4">
    <location>
        <begin position="968"/>
        <end position="981"/>
    </location>
</feature>
<dbReference type="EMBL" id="LSSM01000137">
    <property type="protein sequence ID" value="OMJ29920.1"/>
    <property type="molecule type" value="Genomic_DNA"/>
</dbReference>
<feature type="region of interest" description="Disordered" evidence="4">
    <location>
        <begin position="2255"/>
        <end position="2299"/>
    </location>
</feature>
<dbReference type="InterPro" id="IPR056748">
    <property type="entry name" value="VPS13-like_C"/>
</dbReference>
<dbReference type="GO" id="GO:0006623">
    <property type="term" value="P:protein targeting to vacuole"/>
    <property type="evidence" value="ECO:0007669"/>
    <property type="project" value="TreeGrafter"/>
</dbReference>
<reference evidence="10" key="1">
    <citation type="submission" date="2017-01" db="EMBL/GenBank/DDBJ databases">
        <authorList>
            <person name="Wang Y."/>
            <person name="White M."/>
            <person name="Kvist S."/>
            <person name="Moncalvo J.-M."/>
        </authorList>
    </citation>
    <scope>NUCLEOTIDE SEQUENCE [LARGE SCALE GENOMIC DNA]</scope>
    <source>
        <strain evidence="10">ID-206-W2</strain>
    </source>
</reference>
<feature type="compositionally biased region" description="Polar residues" evidence="4">
    <location>
        <begin position="2284"/>
        <end position="2299"/>
    </location>
</feature>
<feature type="region of interest" description="Disordered" evidence="4">
    <location>
        <begin position="1992"/>
        <end position="2020"/>
    </location>
</feature>
<comment type="caution">
    <text evidence="9">The sequence shown here is derived from an EMBL/GenBank/DDBJ whole genome shotgun (WGS) entry which is preliminary data.</text>
</comment>
<evidence type="ECO:0000256" key="4">
    <source>
        <dbReference type="SAM" id="MobiDB-lite"/>
    </source>
</evidence>
<feature type="region of interest" description="Disordered" evidence="4">
    <location>
        <begin position="968"/>
        <end position="1009"/>
    </location>
</feature>
<accession>A0A1R1YSS5</accession>
<organism evidence="9 10">
    <name type="scientific">Smittium culicis</name>
    <dbReference type="NCBI Taxonomy" id="133412"/>
    <lineage>
        <taxon>Eukaryota</taxon>
        <taxon>Fungi</taxon>
        <taxon>Fungi incertae sedis</taxon>
        <taxon>Zoopagomycota</taxon>
        <taxon>Kickxellomycotina</taxon>
        <taxon>Harpellomycetes</taxon>
        <taxon>Harpellales</taxon>
        <taxon>Legeriomycetaceae</taxon>
        <taxon>Smittium</taxon>
    </lineage>
</organism>
<dbReference type="Pfam" id="PF25033">
    <property type="entry name" value="VPS13_M"/>
    <property type="match status" value="1"/>
</dbReference>
<evidence type="ECO:0000256" key="1">
    <source>
        <dbReference type="ARBA" id="ARBA00006545"/>
    </source>
</evidence>
<evidence type="ECO:0000259" key="7">
    <source>
        <dbReference type="Pfam" id="PF25036"/>
    </source>
</evidence>
<dbReference type="Pfam" id="PF25036">
    <property type="entry name" value="VPS13_VAB"/>
    <property type="match status" value="1"/>
</dbReference>
<evidence type="ECO:0000313" key="9">
    <source>
        <dbReference type="EMBL" id="OMJ29920.1"/>
    </source>
</evidence>
<dbReference type="Pfam" id="PF12624">
    <property type="entry name" value="VPS13_N"/>
    <property type="match status" value="2"/>
</dbReference>
<feature type="region of interest" description="Disordered" evidence="4">
    <location>
        <begin position="2210"/>
        <end position="2232"/>
    </location>
</feature>
<evidence type="ECO:0000259" key="5">
    <source>
        <dbReference type="Pfam" id="PF12624"/>
    </source>
</evidence>
<dbReference type="PANTHER" id="PTHR16166">
    <property type="entry name" value="VACUOLAR PROTEIN SORTING-ASSOCIATED PROTEIN VPS13"/>
    <property type="match status" value="1"/>
</dbReference>